<gene>
    <name evidence="1" type="ORF">SAMN05446037_105016</name>
</gene>
<reference evidence="2" key="1">
    <citation type="submission" date="2017-06" db="EMBL/GenBank/DDBJ databases">
        <authorList>
            <person name="Varghese N."/>
            <person name="Submissions S."/>
        </authorList>
    </citation>
    <scope>NUCLEOTIDE SEQUENCE [LARGE SCALE GENOMIC DNA]</scope>
    <source>
        <strain evidence="2">SCA</strain>
    </source>
</reference>
<dbReference type="AlphaFoldDB" id="A0A239KMU4"/>
<sequence>MMNNVKKTNEVNNVKSEGKIDFSKFLSPKSESNYGVLQLVNSDNGKRIVVMKEPQEKLGSPKQIQILLGEDSILIGTNLPNTDKSFEVKKGGTIYAAKLVGELTDKYNLDFTGKTSMTFYDFEYLQHGEDTILAIKMNQD</sequence>
<keyword evidence="2" id="KW-1185">Reference proteome</keyword>
<dbReference type="OrthoDB" id="2595775at2"/>
<proteinExistence type="predicted"/>
<name>A0A239KMU4_9FIRM</name>
<organism evidence="1 2">
    <name type="scientific">Anaerovirgula multivorans</name>
    <dbReference type="NCBI Taxonomy" id="312168"/>
    <lineage>
        <taxon>Bacteria</taxon>
        <taxon>Bacillati</taxon>
        <taxon>Bacillota</taxon>
        <taxon>Clostridia</taxon>
        <taxon>Peptostreptococcales</taxon>
        <taxon>Natronincolaceae</taxon>
        <taxon>Anaerovirgula</taxon>
    </lineage>
</organism>
<protein>
    <submittedName>
        <fullName evidence="1">Uncharacterized protein</fullName>
    </submittedName>
</protein>
<dbReference type="EMBL" id="FZOJ01000050">
    <property type="protein sequence ID" value="SNT19330.1"/>
    <property type="molecule type" value="Genomic_DNA"/>
</dbReference>
<accession>A0A239KMU4</accession>
<dbReference type="Proteomes" id="UP000198304">
    <property type="component" value="Unassembled WGS sequence"/>
</dbReference>
<dbReference type="RefSeq" id="WP_089285404.1">
    <property type="nucleotide sequence ID" value="NZ_FZOJ01000050.1"/>
</dbReference>
<evidence type="ECO:0000313" key="1">
    <source>
        <dbReference type="EMBL" id="SNT19330.1"/>
    </source>
</evidence>
<evidence type="ECO:0000313" key="2">
    <source>
        <dbReference type="Proteomes" id="UP000198304"/>
    </source>
</evidence>